<feature type="non-terminal residue" evidence="2">
    <location>
        <position position="215"/>
    </location>
</feature>
<comment type="caution">
    <text evidence="2">The sequence shown here is derived from an EMBL/GenBank/DDBJ whole genome shotgun (WGS) entry which is preliminary data.</text>
</comment>
<dbReference type="GO" id="GO:0004497">
    <property type="term" value="F:monooxygenase activity"/>
    <property type="evidence" value="ECO:0007669"/>
    <property type="project" value="InterPro"/>
</dbReference>
<dbReference type="SUPFAM" id="SSF48264">
    <property type="entry name" value="Cytochrome P450"/>
    <property type="match status" value="1"/>
</dbReference>
<evidence type="ECO:0000256" key="1">
    <source>
        <dbReference type="ARBA" id="ARBA00010617"/>
    </source>
</evidence>
<dbReference type="Proteomes" id="UP001150925">
    <property type="component" value="Unassembled WGS sequence"/>
</dbReference>
<dbReference type="GO" id="GO:0016705">
    <property type="term" value="F:oxidoreductase activity, acting on paired donors, with incorporation or reduction of molecular oxygen"/>
    <property type="evidence" value="ECO:0007669"/>
    <property type="project" value="InterPro"/>
</dbReference>
<dbReference type="PANTHER" id="PTHR24305:SF166">
    <property type="entry name" value="CYTOCHROME P450 12A4, MITOCHONDRIAL-RELATED"/>
    <property type="match status" value="1"/>
</dbReference>
<gene>
    <name evidence="2" type="ORF">IWQ62_000338</name>
</gene>
<name>A0A9W8B1J9_9FUNG</name>
<evidence type="ECO:0000313" key="2">
    <source>
        <dbReference type="EMBL" id="KAJ1969882.1"/>
    </source>
</evidence>
<dbReference type="InterPro" id="IPR036396">
    <property type="entry name" value="Cyt_P450_sf"/>
</dbReference>
<dbReference type="AlphaFoldDB" id="A0A9W8B1J9"/>
<protein>
    <recommendedName>
        <fullName evidence="4">Cytochrome P450</fullName>
    </recommendedName>
</protein>
<dbReference type="GO" id="GO:0020037">
    <property type="term" value="F:heme binding"/>
    <property type="evidence" value="ECO:0007669"/>
    <property type="project" value="InterPro"/>
</dbReference>
<evidence type="ECO:0000313" key="3">
    <source>
        <dbReference type="Proteomes" id="UP001150925"/>
    </source>
</evidence>
<reference evidence="2" key="1">
    <citation type="submission" date="2022-07" db="EMBL/GenBank/DDBJ databases">
        <title>Phylogenomic reconstructions and comparative analyses of Kickxellomycotina fungi.</title>
        <authorList>
            <person name="Reynolds N.K."/>
            <person name="Stajich J.E."/>
            <person name="Barry K."/>
            <person name="Grigoriev I.V."/>
            <person name="Crous P."/>
            <person name="Smith M.E."/>
        </authorList>
    </citation>
    <scope>NUCLEOTIDE SEQUENCE</scope>
    <source>
        <strain evidence="2">RSA 1196</strain>
    </source>
</reference>
<dbReference type="InterPro" id="IPR050121">
    <property type="entry name" value="Cytochrome_P450_monoxygenase"/>
</dbReference>
<sequence>MGWIIGTVISVFSTSFPEDVVERVPGGLAWSTVAYHITITLALMWMVKVLYVKFCLPISNLPGPWYAGLTDLDLTVRLLSGRSFDILHRRHCRYGPIMRLSTRTVSISDCKLAKEILSTHAFSKPQNIYKMLFQPYLPNIFTTSDPVFHRKRKGLLAPVFTWQSLRPVEEFIVDSGVQPLLDKFRSLPEGAEINLYQEFLGLTFDVIGRLAFGES</sequence>
<comment type="similarity">
    <text evidence="1">Belongs to the cytochrome P450 family.</text>
</comment>
<evidence type="ECO:0008006" key="4">
    <source>
        <dbReference type="Google" id="ProtNLM"/>
    </source>
</evidence>
<dbReference type="PANTHER" id="PTHR24305">
    <property type="entry name" value="CYTOCHROME P450"/>
    <property type="match status" value="1"/>
</dbReference>
<dbReference type="OrthoDB" id="1470350at2759"/>
<organism evidence="2 3">
    <name type="scientific">Dispira parvispora</name>
    <dbReference type="NCBI Taxonomy" id="1520584"/>
    <lineage>
        <taxon>Eukaryota</taxon>
        <taxon>Fungi</taxon>
        <taxon>Fungi incertae sedis</taxon>
        <taxon>Zoopagomycota</taxon>
        <taxon>Kickxellomycotina</taxon>
        <taxon>Dimargaritomycetes</taxon>
        <taxon>Dimargaritales</taxon>
        <taxon>Dimargaritaceae</taxon>
        <taxon>Dispira</taxon>
    </lineage>
</organism>
<dbReference type="InterPro" id="IPR001128">
    <property type="entry name" value="Cyt_P450"/>
</dbReference>
<dbReference type="EMBL" id="JANBPY010000016">
    <property type="protein sequence ID" value="KAJ1969882.1"/>
    <property type="molecule type" value="Genomic_DNA"/>
</dbReference>
<dbReference type="Gene3D" id="1.10.630.10">
    <property type="entry name" value="Cytochrome P450"/>
    <property type="match status" value="1"/>
</dbReference>
<dbReference type="GO" id="GO:0005506">
    <property type="term" value="F:iron ion binding"/>
    <property type="evidence" value="ECO:0007669"/>
    <property type="project" value="InterPro"/>
</dbReference>
<accession>A0A9W8B1J9</accession>
<dbReference type="Pfam" id="PF00067">
    <property type="entry name" value="p450"/>
    <property type="match status" value="1"/>
</dbReference>
<proteinExistence type="inferred from homology"/>
<keyword evidence="3" id="KW-1185">Reference proteome</keyword>